<dbReference type="Gene3D" id="3.40.50.150">
    <property type="entry name" value="Vaccinia Virus protein VP39"/>
    <property type="match status" value="1"/>
</dbReference>
<dbReference type="GO" id="GO:0008168">
    <property type="term" value="F:methyltransferase activity"/>
    <property type="evidence" value="ECO:0007669"/>
    <property type="project" value="UniProtKB-UniRule"/>
</dbReference>
<reference evidence="7 8" key="1">
    <citation type="journal article" date="2017" name="Lancet Infect. Dis.">
        <title>Global outbreak of severe Mycobacterium chimaera disease after cardiac surgery: a molecular epidemiological study.</title>
        <authorList>
            <person name="van Ingen J."/>
            <person name="Kohl T."/>
            <person name="Kranzer K."/>
            <person name="Hasse B."/>
            <person name="Keller P."/>
            <person name="Szafranska A."/>
            <person name="Hillemann D."/>
            <person name="Chand M."/>
            <person name="Schreiber P."/>
            <person name="Sommerstein R."/>
            <person name="Berger C."/>
            <person name="Genoni M."/>
            <person name="Ruegg C."/>
            <person name="Troillet N."/>
            <person name="Widmer A.F."/>
            <person name="Becker S.L."/>
            <person name="Herrmann M."/>
            <person name="Eckmanns T."/>
            <person name="Haller S."/>
            <person name="Hoeller C."/>
            <person name="Debast S.B."/>
            <person name="Wolfhagen M.J."/>
            <person name="Hopman J."/>
            <person name="Kluytmans J."/>
            <person name="Langelaar M."/>
            <person name="Notermans D.W."/>
            <person name="ten Oever J."/>
            <person name="van den Barselaar P."/>
            <person name="Vonk A.B.A."/>
            <person name="Vos M.C."/>
            <person name="Ahmed N."/>
            <person name="Brown T."/>
            <person name="Crook D."/>
            <person name="Lamagni T."/>
            <person name="Phin N."/>
            <person name="Smith E.G."/>
            <person name="Zambon M."/>
            <person name="Serr A."/>
            <person name="Goetting T."/>
            <person name="Ebner W."/>
            <person name="Thuermer A."/>
            <person name="Utpatel C."/>
            <person name="Sproer C."/>
            <person name="Bunk B."/>
            <person name="Nubel U."/>
            <person name="Bloemberg G."/>
            <person name="Bottger E."/>
            <person name="Niemann S."/>
            <person name="Wagner D."/>
            <person name="Sax H."/>
        </authorList>
    </citation>
    <scope>NUCLEOTIDE SEQUENCE [LARGE SCALE GENOMIC DNA]</scope>
    <source>
        <strain evidence="7 8">ZUERICH-2</strain>
        <plasmid evidence="7 8">unnamed 1</plasmid>
    </source>
</reference>
<keyword evidence="4 7" id="KW-0808">Transferase</keyword>
<geneLocation type="plasmid" evidence="7 8">
    <name>unnamed 1</name>
</geneLocation>
<dbReference type="InterPro" id="IPR007213">
    <property type="entry name" value="Ppm1/Ppm2/Tcmp"/>
</dbReference>
<evidence type="ECO:0000256" key="4">
    <source>
        <dbReference type="ARBA" id="ARBA00022679"/>
    </source>
</evidence>
<dbReference type="EC" id="2.1.1.-" evidence="6"/>
<evidence type="ECO:0000256" key="2">
    <source>
        <dbReference type="ARBA" id="ARBA00008138"/>
    </source>
</evidence>
<keyword evidence="5 6" id="KW-0949">S-adenosyl-L-methionine</keyword>
<dbReference type="PANTHER" id="PTHR43619:SF2">
    <property type="entry name" value="S-ADENOSYL-L-METHIONINE-DEPENDENT METHYLTRANSFERASES SUPERFAMILY PROTEIN"/>
    <property type="match status" value="1"/>
</dbReference>
<evidence type="ECO:0000256" key="5">
    <source>
        <dbReference type="ARBA" id="ARBA00022691"/>
    </source>
</evidence>
<protein>
    <recommendedName>
        <fullName evidence="6">S-adenosyl-L-methionine-dependent methyltransferase</fullName>
        <ecNumber evidence="6">2.1.1.-</ecNumber>
    </recommendedName>
</protein>
<evidence type="ECO:0000313" key="8">
    <source>
        <dbReference type="Proteomes" id="UP000198286"/>
    </source>
</evidence>
<dbReference type="NCBIfam" id="TIGR00027">
    <property type="entry name" value="mthyl_TIGR00027"/>
    <property type="match status" value="1"/>
</dbReference>
<comment type="function">
    <text evidence="1 6">Exhibits S-adenosyl-L-methionine-dependent methyltransferase activity.</text>
</comment>
<dbReference type="Proteomes" id="UP000198286">
    <property type="component" value="Plasmid unnamed 1"/>
</dbReference>
<gene>
    <name evidence="7" type="ORF">MYCOZU2_05883</name>
</gene>
<name>A0A7U5MR67_MYCIT</name>
<organism evidence="7 8">
    <name type="scientific">Mycobacterium intracellulare subsp. chimaera</name>
    <dbReference type="NCBI Taxonomy" id="222805"/>
    <lineage>
        <taxon>Bacteria</taxon>
        <taxon>Bacillati</taxon>
        <taxon>Actinomycetota</taxon>
        <taxon>Actinomycetes</taxon>
        <taxon>Mycobacteriales</taxon>
        <taxon>Mycobacteriaceae</taxon>
        <taxon>Mycobacterium</taxon>
        <taxon>Mycobacterium avium complex (MAC)</taxon>
    </lineage>
</organism>
<keyword evidence="7" id="KW-0614">Plasmid</keyword>
<proteinExistence type="inferred from homology"/>
<comment type="similarity">
    <text evidence="2 6">Belongs to the UPF0677 family.</text>
</comment>
<evidence type="ECO:0000256" key="6">
    <source>
        <dbReference type="RuleBase" id="RU362030"/>
    </source>
</evidence>
<dbReference type="AlphaFoldDB" id="A0A7U5MR67"/>
<dbReference type="EMBL" id="CP015268">
    <property type="protein sequence ID" value="ASL18228.1"/>
    <property type="molecule type" value="Genomic_DNA"/>
</dbReference>
<dbReference type="InterPro" id="IPR029063">
    <property type="entry name" value="SAM-dependent_MTases_sf"/>
</dbReference>
<dbReference type="GO" id="GO:0032259">
    <property type="term" value="P:methylation"/>
    <property type="evidence" value="ECO:0007669"/>
    <property type="project" value="UniProtKB-KW"/>
</dbReference>
<dbReference type="InterPro" id="IPR011610">
    <property type="entry name" value="SAM_mthyl_Trfase_ML2640-like"/>
</dbReference>
<dbReference type="SUPFAM" id="SSF53335">
    <property type="entry name" value="S-adenosyl-L-methionine-dependent methyltransferases"/>
    <property type="match status" value="1"/>
</dbReference>
<dbReference type="Pfam" id="PF04072">
    <property type="entry name" value="LCM"/>
    <property type="match status" value="1"/>
</dbReference>
<evidence type="ECO:0000256" key="1">
    <source>
        <dbReference type="ARBA" id="ARBA00003907"/>
    </source>
</evidence>
<sequence length="270" mass="30034">MINDPFAEPLVRRVGIDFCTKLATGELQGLRADAAKGMRAMIDWMAVRTKYFDDFFLNAARDGIRQAVIVASGLDARAYRLPWAPGTIVFEVDQPQVIEFKTATLAELGAQPMADRRTVAIDLRDDWPAALQRTGFDPALPSAWIAEGLLGYLPADAQDRLLDQVVKLSVSGSRFATHWHPTNADDLDEDEFRRRTGNQSNWWRELGFDLDFAELLYFGGRSDVAAFFATRAWETAVRSNADMLAESGLPPIDAADASFAEVVYLRADLN</sequence>
<dbReference type="PANTHER" id="PTHR43619">
    <property type="entry name" value="S-ADENOSYL-L-METHIONINE-DEPENDENT METHYLTRANSFERASE YKTD-RELATED"/>
    <property type="match status" value="1"/>
</dbReference>
<keyword evidence="3 6" id="KW-0489">Methyltransferase</keyword>
<evidence type="ECO:0000256" key="3">
    <source>
        <dbReference type="ARBA" id="ARBA00022603"/>
    </source>
</evidence>
<accession>A0A7U5MR67</accession>
<evidence type="ECO:0000313" key="7">
    <source>
        <dbReference type="EMBL" id="ASL18228.1"/>
    </source>
</evidence>